<dbReference type="InterPro" id="IPR045857">
    <property type="entry name" value="O16G_dom_2"/>
</dbReference>
<evidence type="ECO:0000256" key="1">
    <source>
        <dbReference type="ARBA" id="ARBA00008061"/>
    </source>
</evidence>
<dbReference type="EMBL" id="DS989855">
    <property type="protein sequence ID" value="EDX74010.1"/>
    <property type="molecule type" value="Genomic_DNA"/>
</dbReference>
<dbReference type="AlphaFoldDB" id="B4VW49"/>
<dbReference type="Gene3D" id="3.20.20.80">
    <property type="entry name" value="Glycosidases"/>
    <property type="match status" value="2"/>
</dbReference>
<dbReference type="GO" id="GO:0009313">
    <property type="term" value="P:oligosaccharide catabolic process"/>
    <property type="evidence" value="ECO:0007669"/>
    <property type="project" value="TreeGrafter"/>
</dbReference>
<feature type="region of interest" description="Disordered" evidence="4">
    <location>
        <begin position="1"/>
        <end position="24"/>
    </location>
</feature>
<dbReference type="InterPro" id="IPR017853">
    <property type="entry name" value="GH"/>
</dbReference>
<evidence type="ECO:0000259" key="5">
    <source>
        <dbReference type="SMART" id="SM00642"/>
    </source>
</evidence>
<feature type="region of interest" description="Disordered" evidence="4">
    <location>
        <begin position="233"/>
        <end position="253"/>
    </location>
</feature>
<dbReference type="SUPFAM" id="SSF51445">
    <property type="entry name" value="(Trans)glycosidases"/>
    <property type="match status" value="1"/>
</dbReference>
<reference evidence="6 7" key="1">
    <citation type="submission" date="2008-07" db="EMBL/GenBank/DDBJ databases">
        <authorList>
            <person name="Tandeau de Marsac N."/>
            <person name="Ferriera S."/>
            <person name="Johnson J."/>
            <person name="Kravitz S."/>
            <person name="Beeson K."/>
            <person name="Sutton G."/>
            <person name="Rogers Y.-H."/>
            <person name="Friedman R."/>
            <person name="Frazier M."/>
            <person name="Venter J.C."/>
        </authorList>
    </citation>
    <scope>NUCLEOTIDE SEQUENCE [LARGE SCALE GENOMIC DNA]</scope>
    <source>
        <strain evidence="6 7">PCC 7420</strain>
    </source>
</reference>
<evidence type="ECO:0000313" key="7">
    <source>
        <dbReference type="Proteomes" id="UP000003835"/>
    </source>
</evidence>
<accession>B4VW49</accession>
<dbReference type="CDD" id="cd11330">
    <property type="entry name" value="AmyAc_OligoGlu"/>
    <property type="match status" value="1"/>
</dbReference>
<dbReference type="RefSeq" id="WP_006102772.1">
    <property type="nucleotide sequence ID" value="NZ_DS989855.1"/>
</dbReference>
<dbReference type="Gene3D" id="2.60.40.1180">
    <property type="entry name" value="Golgi alpha-mannosidase II"/>
    <property type="match status" value="1"/>
</dbReference>
<evidence type="ECO:0000256" key="4">
    <source>
        <dbReference type="SAM" id="MobiDB-lite"/>
    </source>
</evidence>
<comment type="similarity">
    <text evidence="1">Belongs to the glycosyl hydrolase 13 family.</text>
</comment>
<dbReference type="eggNOG" id="COG0366">
    <property type="taxonomic scope" value="Bacteria"/>
</dbReference>
<name>B4VW49_9CYAN</name>
<protein>
    <submittedName>
        <fullName evidence="6">Alpha amylase, catalytic domain subfamily, putative</fullName>
    </submittedName>
</protein>
<dbReference type="InterPro" id="IPR013780">
    <property type="entry name" value="Glyco_hydro_b"/>
</dbReference>
<dbReference type="FunFam" id="3.20.20.80:FF:000064">
    <property type="entry name" value="Oligo-1,6-glucosidase"/>
    <property type="match status" value="1"/>
</dbReference>
<evidence type="ECO:0000313" key="6">
    <source>
        <dbReference type="EMBL" id="EDX74010.1"/>
    </source>
</evidence>
<dbReference type="Pfam" id="PF00128">
    <property type="entry name" value="Alpha-amylase"/>
    <property type="match status" value="1"/>
</dbReference>
<dbReference type="OrthoDB" id="9805159at2"/>
<dbReference type="SMART" id="SM00642">
    <property type="entry name" value="Aamy"/>
    <property type="match status" value="1"/>
</dbReference>
<feature type="compositionally biased region" description="Polar residues" evidence="4">
    <location>
        <begin position="1"/>
        <end position="14"/>
    </location>
</feature>
<dbReference type="PANTHER" id="PTHR10357">
    <property type="entry name" value="ALPHA-AMYLASE FAMILY MEMBER"/>
    <property type="match status" value="1"/>
</dbReference>
<dbReference type="PANTHER" id="PTHR10357:SF179">
    <property type="entry name" value="NEUTRAL AND BASIC AMINO ACID TRANSPORT PROTEIN RBAT"/>
    <property type="match status" value="1"/>
</dbReference>
<dbReference type="Proteomes" id="UP000003835">
    <property type="component" value="Unassembled WGS sequence"/>
</dbReference>
<keyword evidence="7" id="KW-1185">Reference proteome</keyword>
<dbReference type="InterPro" id="IPR006047">
    <property type="entry name" value="GH13_cat_dom"/>
</dbReference>
<gene>
    <name evidence="6" type="ORF">MC7420_5890</name>
</gene>
<feature type="domain" description="Glycosyl hydrolase family 13 catalytic" evidence="5">
    <location>
        <begin position="36"/>
        <end position="432"/>
    </location>
</feature>
<evidence type="ECO:0000256" key="3">
    <source>
        <dbReference type="ARBA" id="ARBA00023295"/>
    </source>
</evidence>
<dbReference type="GO" id="GO:0004556">
    <property type="term" value="F:alpha-amylase activity"/>
    <property type="evidence" value="ECO:0007669"/>
    <property type="project" value="TreeGrafter"/>
</dbReference>
<proteinExistence type="inferred from homology"/>
<dbReference type="STRING" id="118168.MC7420_5890"/>
<evidence type="ECO:0000256" key="2">
    <source>
        <dbReference type="ARBA" id="ARBA00022801"/>
    </source>
</evidence>
<dbReference type="HOGENOM" id="CLU_006462_2_3_3"/>
<sequence length="573" mass="66505">MSEQSTLNPTSTTDPVKKPEPNQKSHEWWRSAVIYQVYPRSFMDSNGDGIGDLKGIMQKLDYIASLRVDAVWISPFFKSPMKDFGYDISDYRAIEPMFGTMEDFQHLLNKAHDLGLKVLIDQVWNHTSNEHPWFLESRSSHDNPKADWYVWADAKPDGTPPTNWLSTFGGSAWTWDPKREQYYLHNFLAEQPDLNWYNPEVRQAILDVARFWLDMGVDGFRLDVVNFFAHDRQLRDNPPRPKNRKRPAGADAHDPFFSQWNKYNFCQPETLEFLEPIRELMDQYPGTMTLAEISSAEDTVVTSSEYVKGEKRLHTAYNSALMHDEPLSYQRVRDMIEQVESHFQEGVICWTGGTHDFPRLKSRWLKFLIDDKFTHAVFDHLFIALQLSLRGGCCIYQGDELGLTQATIPFEKMQDPFGLAGYPSILGRDGSRTPLPWHKDAPNAGFTTAEEPWLPIPDEHRDQAIDQQDHERMSLLNKYRRLIHWRKKQPALLKGDLTLLDTEEPLLGFTRQCDEQNLICLFNLSPIPVHYDLSPYPNCYRADESDFINRRYNGVVEIPGYGVYFGNYSPETE</sequence>
<feature type="compositionally biased region" description="Basic and acidic residues" evidence="4">
    <location>
        <begin position="15"/>
        <end position="24"/>
    </location>
</feature>
<dbReference type="Gene3D" id="3.90.400.10">
    <property type="entry name" value="Oligo-1,6-glucosidase, Domain 2"/>
    <property type="match status" value="1"/>
</dbReference>
<dbReference type="FunFam" id="3.90.400.10:FF:000002">
    <property type="entry name" value="Sucrose isomerase"/>
    <property type="match status" value="1"/>
</dbReference>
<keyword evidence="2" id="KW-0378">Hydrolase</keyword>
<organism evidence="6 7">
    <name type="scientific">Coleofasciculus chthonoplastes PCC 7420</name>
    <dbReference type="NCBI Taxonomy" id="118168"/>
    <lineage>
        <taxon>Bacteria</taxon>
        <taxon>Bacillati</taxon>
        <taxon>Cyanobacteriota</taxon>
        <taxon>Cyanophyceae</taxon>
        <taxon>Coleofasciculales</taxon>
        <taxon>Coleofasciculaceae</taxon>
        <taxon>Coleofasciculus</taxon>
    </lineage>
</organism>
<dbReference type="SUPFAM" id="SSF51011">
    <property type="entry name" value="Glycosyl hydrolase domain"/>
    <property type="match status" value="1"/>
</dbReference>
<keyword evidence="3" id="KW-0326">Glycosidase</keyword>